<proteinExistence type="predicted"/>
<reference evidence="1 2" key="1">
    <citation type="journal article" date="2011" name="PLoS Genet.">
        <title>Genome sequencing and comparative transcriptomics of the model entomopathogenic fungi Metarhizium anisopliae and M. acridum.</title>
        <authorList>
            <person name="Gao Q."/>
            <person name="Jin K."/>
            <person name="Ying S.H."/>
            <person name="Zhang Y."/>
            <person name="Xiao G."/>
            <person name="Shang Y."/>
            <person name="Duan Z."/>
            <person name="Hu X."/>
            <person name="Xie X.Q."/>
            <person name="Zhou G."/>
            <person name="Peng G."/>
            <person name="Luo Z."/>
            <person name="Huang W."/>
            <person name="Wang B."/>
            <person name="Fang W."/>
            <person name="Wang S."/>
            <person name="Zhong Y."/>
            <person name="Ma L.J."/>
            <person name="St Leger R.J."/>
            <person name="Zhao G.P."/>
            <person name="Pei Y."/>
            <person name="Feng M.G."/>
            <person name="Xia Y."/>
            <person name="Wang C."/>
        </authorList>
    </citation>
    <scope>NUCLEOTIDE SEQUENCE [LARGE SCALE GENOMIC DNA]</scope>
    <source>
        <strain evidence="1 2">CQMa 102</strain>
    </source>
</reference>
<evidence type="ECO:0000313" key="1">
    <source>
        <dbReference type="EMBL" id="EFY87376.1"/>
    </source>
</evidence>
<dbReference type="STRING" id="655827.E9E9R3"/>
<dbReference type="EMBL" id="GL698528">
    <property type="protein sequence ID" value="EFY87376.1"/>
    <property type="molecule type" value="Genomic_DNA"/>
</dbReference>
<organism evidence="2">
    <name type="scientific">Metarhizium acridum (strain CQMa 102)</name>
    <dbReference type="NCBI Taxonomy" id="655827"/>
    <lineage>
        <taxon>Eukaryota</taxon>
        <taxon>Fungi</taxon>
        <taxon>Dikarya</taxon>
        <taxon>Ascomycota</taxon>
        <taxon>Pezizomycotina</taxon>
        <taxon>Sordariomycetes</taxon>
        <taxon>Hypocreomycetidae</taxon>
        <taxon>Hypocreales</taxon>
        <taxon>Clavicipitaceae</taxon>
        <taxon>Metarhizium</taxon>
    </lineage>
</organism>
<name>E9E9R3_METAQ</name>
<dbReference type="KEGG" id="maw:19250922"/>
<dbReference type="HOGENOM" id="CLU_010103_3_1_1"/>
<accession>E9E9R3</accession>
<dbReference type="AlphaFoldDB" id="E9E9R3"/>
<dbReference type="GeneID" id="19250922"/>
<evidence type="ECO:0000313" key="2">
    <source>
        <dbReference type="Proteomes" id="UP000002499"/>
    </source>
</evidence>
<keyword evidence="2" id="KW-1185">Reference proteome</keyword>
<dbReference type="InParanoid" id="E9E9R3"/>
<dbReference type="OrthoDB" id="4958856at2759"/>
<sequence>MLVVTPTVVLSACLCGVGRPNFHVCKALTDIGHAKQHSSVMILDMAIFGAAQSGLIAYADEQPEAHPPADFDTTTAFTHLSLEKHISGRKLTVDTCLAHLRLLHAIHNLKEEVGYSDGLFGLYDNFADDVAAVLDLDAILAMKGIVIEDAKKLKLALNKIREKGWSMIVARAVDRNETWWMVFRGQNYLTEDMMREPASELYSNFPILCKDPRGLGQDMPPPLEGVLWPLANEAIDTNFDYSVSEGRQNRWMQATGRCWAIADDPVVKIIKCPHCKSPNHIPWTTWGDEEKTNREDGLSGLVGSGIWGRPCLFLDLRIKIQDIFKSHRDPTMETVKPLVEGVLRDPDRHCRIDSLPPGSRLLTEIPPTSQTRVQKMISQYWKNFSAFALDLCGAVMRQGLFVDKMVKLDWLHSPSARDTMARLITKYHNCMKLMELHPKQVAVSTLDVDLACECTCWYCEATRAPHASSSFWRSLFRTSSGDKVAEGFHQSGRAGRCPPDNSAHNAVRSVEWSTKMAWANLCLHQQYFLEKNYQKAVERAQKRAVSFLRPRTIMTIGAIHISHRGWEPGYVHTGAGAWGLCAAGSCGRGGIAAGQCGNAVWGGAVVEHGYQSCGSGTGGCGTGYPLRISYSH</sequence>
<dbReference type="Proteomes" id="UP000002499">
    <property type="component" value="Unassembled WGS sequence"/>
</dbReference>
<protein>
    <submittedName>
        <fullName evidence="1">Uncharacterized protein</fullName>
    </submittedName>
</protein>
<dbReference type="eggNOG" id="ENOG502RYJ5">
    <property type="taxonomic scope" value="Eukaryota"/>
</dbReference>
<gene>
    <name evidence="1" type="ORF">MAC_06611</name>
</gene>